<dbReference type="EMBL" id="VXIV02002134">
    <property type="protein sequence ID" value="KAF6027152.1"/>
    <property type="molecule type" value="Genomic_DNA"/>
</dbReference>
<evidence type="ECO:0000313" key="2">
    <source>
        <dbReference type="Proteomes" id="UP000593567"/>
    </source>
</evidence>
<gene>
    <name evidence="1" type="ORF">EB796_014542</name>
</gene>
<protein>
    <submittedName>
        <fullName evidence="1">Uncharacterized protein</fullName>
    </submittedName>
</protein>
<proteinExistence type="predicted"/>
<name>A0A7J7JLD2_BUGNE</name>
<organism evidence="1 2">
    <name type="scientific">Bugula neritina</name>
    <name type="common">Brown bryozoan</name>
    <name type="synonym">Sertularia neritina</name>
    <dbReference type="NCBI Taxonomy" id="10212"/>
    <lineage>
        <taxon>Eukaryota</taxon>
        <taxon>Metazoa</taxon>
        <taxon>Spiralia</taxon>
        <taxon>Lophotrochozoa</taxon>
        <taxon>Bryozoa</taxon>
        <taxon>Gymnolaemata</taxon>
        <taxon>Cheilostomatida</taxon>
        <taxon>Flustrina</taxon>
        <taxon>Buguloidea</taxon>
        <taxon>Bugulidae</taxon>
        <taxon>Bugula</taxon>
    </lineage>
</organism>
<evidence type="ECO:0000313" key="1">
    <source>
        <dbReference type="EMBL" id="KAF6027152.1"/>
    </source>
</evidence>
<sequence length="75" mass="8200">MKYICKIKYSLTGSSSPTLVSQTHLVPNRVEFLFSSLVSDILSGYSCVITSGYKQCHLPIHPVPDNTTKQTPAGI</sequence>
<dbReference type="AlphaFoldDB" id="A0A7J7JLD2"/>
<accession>A0A7J7JLD2</accession>
<reference evidence="1" key="1">
    <citation type="submission" date="2020-06" db="EMBL/GenBank/DDBJ databases">
        <title>Draft genome of Bugula neritina, a colonial animal packing powerful symbionts and potential medicines.</title>
        <authorList>
            <person name="Rayko M."/>
        </authorList>
    </citation>
    <scope>NUCLEOTIDE SEQUENCE [LARGE SCALE GENOMIC DNA]</scope>
    <source>
        <strain evidence="1">Kwan_BN1</strain>
    </source>
</reference>
<keyword evidence="2" id="KW-1185">Reference proteome</keyword>
<dbReference type="Proteomes" id="UP000593567">
    <property type="component" value="Unassembled WGS sequence"/>
</dbReference>
<comment type="caution">
    <text evidence="1">The sequence shown here is derived from an EMBL/GenBank/DDBJ whole genome shotgun (WGS) entry which is preliminary data.</text>
</comment>